<dbReference type="Proteomes" id="UP000095237">
    <property type="component" value="Unassembled WGS sequence"/>
</dbReference>
<gene>
    <name evidence="4" type="ORF">ATZ36_13895</name>
</gene>
<keyword evidence="1" id="KW-0677">Repeat</keyword>
<keyword evidence="5" id="KW-1185">Reference proteome</keyword>
<feature type="repeat" description="TPR" evidence="3">
    <location>
        <begin position="68"/>
        <end position="101"/>
    </location>
</feature>
<reference evidence="4 5" key="1">
    <citation type="submission" date="2015-11" db="EMBL/GenBank/DDBJ databases">
        <title>Evidence for parallel genomic evolution in an endosymbiosis of termite gut flagellates.</title>
        <authorList>
            <person name="Zheng H."/>
        </authorList>
    </citation>
    <scope>NUCLEOTIDE SEQUENCE [LARGE SCALE GENOMIC DNA]</scope>
    <source>
        <strain evidence="4 5">CET450</strain>
    </source>
</reference>
<evidence type="ECO:0000313" key="5">
    <source>
        <dbReference type="Proteomes" id="UP000095237"/>
    </source>
</evidence>
<dbReference type="PANTHER" id="PTHR44858:SF1">
    <property type="entry name" value="UDP-N-ACETYLGLUCOSAMINE--PEPTIDE N-ACETYLGLUCOSAMINYLTRANSFERASE SPINDLY-RELATED"/>
    <property type="match status" value="1"/>
</dbReference>
<sequence length="125" mass="14627">MATAYFAAYHNSNNKFKESADYRNKFLKQQPDNATGYFQIGMIQEKLAMNDEALVSHNKIIKLNPDVGDAYIVKARFYEAAGKFNSAIKEYEKYISVFPDNMFVLIYLGKCYYKTQIIQKQKRFF</sequence>
<evidence type="ECO:0000256" key="1">
    <source>
        <dbReference type="ARBA" id="ARBA00022737"/>
    </source>
</evidence>
<dbReference type="AlphaFoldDB" id="A0A1E5IN86"/>
<dbReference type="Gene3D" id="1.25.40.10">
    <property type="entry name" value="Tetratricopeptide repeat domain"/>
    <property type="match status" value="1"/>
</dbReference>
<protein>
    <submittedName>
        <fullName evidence="4">Uncharacterized protein</fullName>
    </submittedName>
</protein>
<evidence type="ECO:0000256" key="3">
    <source>
        <dbReference type="PROSITE-ProRule" id="PRU00339"/>
    </source>
</evidence>
<dbReference type="InterPro" id="IPR019734">
    <property type="entry name" value="TPR_rpt"/>
</dbReference>
<feature type="repeat" description="TPR" evidence="3">
    <location>
        <begin position="34"/>
        <end position="67"/>
    </location>
</feature>
<comment type="caution">
    <text evidence="4">The sequence shown here is derived from an EMBL/GenBank/DDBJ whole genome shotgun (WGS) entry which is preliminary data.</text>
</comment>
<evidence type="ECO:0000313" key="4">
    <source>
        <dbReference type="EMBL" id="OEG71583.1"/>
    </source>
</evidence>
<accession>A0A1E5IN86</accession>
<dbReference type="SMART" id="SM00028">
    <property type="entry name" value="TPR"/>
    <property type="match status" value="2"/>
</dbReference>
<dbReference type="Pfam" id="PF13428">
    <property type="entry name" value="TPR_14"/>
    <property type="match status" value="1"/>
</dbReference>
<evidence type="ECO:0000256" key="2">
    <source>
        <dbReference type="ARBA" id="ARBA00022803"/>
    </source>
</evidence>
<dbReference type="EMBL" id="LNVX01000158">
    <property type="protein sequence ID" value="OEG71583.1"/>
    <property type="molecule type" value="Genomic_DNA"/>
</dbReference>
<dbReference type="PROSITE" id="PS50005">
    <property type="entry name" value="TPR"/>
    <property type="match status" value="2"/>
</dbReference>
<dbReference type="InterPro" id="IPR011990">
    <property type="entry name" value="TPR-like_helical_dom_sf"/>
</dbReference>
<proteinExistence type="predicted"/>
<dbReference type="Pfam" id="PF13181">
    <property type="entry name" value="TPR_8"/>
    <property type="match status" value="1"/>
</dbReference>
<organism evidence="4 5">
    <name type="scientific">Endomicrobium trichonymphae</name>
    <dbReference type="NCBI Taxonomy" id="1408204"/>
    <lineage>
        <taxon>Bacteria</taxon>
        <taxon>Pseudomonadati</taxon>
        <taxon>Elusimicrobiota</taxon>
        <taxon>Endomicrobiia</taxon>
        <taxon>Endomicrobiales</taxon>
        <taxon>Endomicrobiaceae</taxon>
        <taxon>Candidatus Endomicrobiellum</taxon>
    </lineage>
</organism>
<dbReference type="SUPFAM" id="SSF48452">
    <property type="entry name" value="TPR-like"/>
    <property type="match status" value="1"/>
</dbReference>
<name>A0A1E5IN86_ENDTX</name>
<keyword evidence="2 3" id="KW-0802">TPR repeat</keyword>
<dbReference type="InterPro" id="IPR050498">
    <property type="entry name" value="Ycf3"/>
</dbReference>
<dbReference type="PANTHER" id="PTHR44858">
    <property type="entry name" value="TETRATRICOPEPTIDE REPEAT PROTEIN 6"/>
    <property type="match status" value="1"/>
</dbReference>